<reference evidence="7" key="2">
    <citation type="submission" date="2021-04" db="EMBL/GenBank/DDBJ databases">
        <authorList>
            <person name="Dong X."/>
        </authorList>
    </citation>
    <scope>NUCLEOTIDE SEQUENCE</scope>
    <source>
        <strain evidence="7">ZWT</strain>
    </source>
</reference>
<dbReference type="NCBIfam" id="TIGR00208">
    <property type="entry name" value="fliS"/>
    <property type="match status" value="1"/>
</dbReference>
<dbReference type="AlphaFoldDB" id="A0A9J6NVN0"/>
<dbReference type="GO" id="GO:0044780">
    <property type="term" value="P:bacterial-type flagellum assembly"/>
    <property type="evidence" value="ECO:0007669"/>
    <property type="project" value="InterPro"/>
</dbReference>
<keyword evidence="8" id="KW-1185">Reference proteome</keyword>
<dbReference type="Proteomes" id="UP001056429">
    <property type="component" value="Unassembled WGS sequence"/>
</dbReference>
<proteinExistence type="inferred from homology"/>
<reference evidence="7" key="1">
    <citation type="journal article" date="2021" name="mSystems">
        <title>Bacteria and Archaea Synergistically Convert Glycine Betaine to Biogenic Methane in the Formosa Cold Seep of the South China Sea.</title>
        <authorList>
            <person name="Li L."/>
            <person name="Zhang W."/>
            <person name="Zhang S."/>
            <person name="Song L."/>
            <person name="Sun Q."/>
            <person name="Zhang H."/>
            <person name="Xiang H."/>
            <person name="Dong X."/>
        </authorList>
    </citation>
    <scope>NUCLEOTIDE SEQUENCE</scope>
    <source>
        <strain evidence="7">ZWT</strain>
    </source>
</reference>
<dbReference type="GO" id="GO:0005829">
    <property type="term" value="C:cytosol"/>
    <property type="evidence" value="ECO:0007669"/>
    <property type="project" value="UniProtKB-SubCell"/>
</dbReference>
<dbReference type="InterPro" id="IPR036584">
    <property type="entry name" value="FliS_sf"/>
</dbReference>
<dbReference type="GO" id="GO:0071973">
    <property type="term" value="P:bacterial-type flagellum-dependent cell motility"/>
    <property type="evidence" value="ECO:0007669"/>
    <property type="project" value="TreeGrafter"/>
</dbReference>
<comment type="caution">
    <text evidence="7">The sequence shown here is derived from an EMBL/GenBank/DDBJ whole genome shotgun (WGS) entry which is preliminary data.</text>
</comment>
<dbReference type="InterPro" id="IPR003713">
    <property type="entry name" value="FliS"/>
</dbReference>
<evidence type="ECO:0000256" key="1">
    <source>
        <dbReference type="ARBA" id="ARBA00004514"/>
    </source>
</evidence>
<evidence type="ECO:0000256" key="5">
    <source>
        <dbReference type="ARBA" id="ARBA00023186"/>
    </source>
</evidence>
<accession>A0A9J6NVN0</accession>
<gene>
    <name evidence="7" type="primary">fliS</name>
    <name evidence="7" type="ORF">KDK92_00025</name>
</gene>
<dbReference type="PIRSF" id="PIRSF039090">
    <property type="entry name" value="Flis"/>
    <property type="match status" value="1"/>
</dbReference>
<keyword evidence="7" id="KW-0969">Cilium</keyword>
<dbReference type="RefSeq" id="WP_250856881.1">
    <property type="nucleotide sequence ID" value="NZ_JAGSOJ010000001.1"/>
</dbReference>
<dbReference type="Gene3D" id="1.20.120.340">
    <property type="entry name" value="Flagellar protein FliS"/>
    <property type="match status" value="1"/>
</dbReference>
<name>A0A9J6NVN0_9CLOT</name>
<sequence>MAFGYNNAANAYKTNSVNYASKEQLLLMLIDGAVKFVKKAHNDILEKRVQEAHINLTKTQNIFYELMATLDMNAAGEWGKNLYNIYEFITRRLGEANMKKDAKILEEIIPLIEDIRNTWCEAEKISRGTR</sequence>
<dbReference type="EMBL" id="JAGSOJ010000001">
    <property type="protein sequence ID" value="MCM1988108.1"/>
    <property type="molecule type" value="Genomic_DNA"/>
</dbReference>
<protein>
    <recommendedName>
        <fullName evidence="6">Flagellar secretion chaperone FliS</fullName>
    </recommendedName>
</protein>
<evidence type="ECO:0000256" key="3">
    <source>
        <dbReference type="ARBA" id="ARBA00022490"/>
    </source>
</evidence>
<evidence type="ECO:0000256" key="6">
    <source>
        <dbReference type="PIRNR" id="PIRNR039090"/>
    </source>
</evidence>
<evidence type="ECO:0000256" key="2">
    <source>
        <dbReference type="ARBA" id="ARBA00008787"/>
    </source>
</evidence>
<dbReference type="Pfam" id="PF02561">
    <property type="entry name" value="FliS"/>
    <property type="match status" value="1"/>
</dbReference>
<comment type="similarity">
    <text evidence="2 6">Belongs to the FliS family.</text>
</comment>
<keyword evidence="5" id="KW-0143">Chaperone</keyword>
<evidence type="ECO:0000256" key="4">
    <source>
        <dbReference type="ARBA" id="ARBA00022795"/>
    </source>
</evidence>
<dbReference type="PANTHER" id="PTHR34773">
    <property type="entry name" value="FLAGELLAR SECRETION CHAPERONE FLIS"/>
    <property type="match status" value="1"/>
</dbReference>
<dbReference type="SUPFAM" id="SSF101116">
    <property type="entry name" value="Flagellar export chaperone FliS"/>
    <property type="match status" value="1"/>
</dbReference>
<keyword evidence="3 6" id="KW-0963">Cytoplasm</keyword>
<keyword evidence="4 6" id="KW-1005">Bacterial flagellum biogenesis</keyword>
<keyword evidence="7" id="KW-0282">Flagellum</keyword>
<dbReference type="CDD" id="cd16098">
    <property type="entry name" value="FliS"/>
    <property type="match status" value="1"/>
</dbReference>
<evidence type="ECO:0000313" key="8">
    <source>
        <dbReference type="Proteomes" id="UP001056429"/>
    </source>
</evidence>
<keyword evidence="7" id="KW-0966">Cell projection</keyword>
<organism evidence="7 8">
    <name type="scientific">Oceanirhabdus seepicola</name>
    <dbReference type="NCBI Taxonomy" id="2828781"/>
    <lineage>
        <taxon>Bacteria</taxon>
        <taxon>Bacillati</taxon>
        <taxon>Bacillota</taxon>
        <taxon>Clostridia</taxon>
        <taxon>Eubacteriales</taxon>
        <taxon>Clostridiaceae</taxon>
        <taxon>Oceanirhabdus</taxon>
    </lineage>
</organism>
<comment type="subcellular location">
    <subcellularLocation>
        <location evidence="1 6">Cytoplasm</location>
        <location evidence="1 6">Cytosol</location>
    </subcellularLocation>
</comment>
<dbReference type="PANTHER" id="PTHR34773:SF1">
    <property type="entry name" value="FLAGELLAR SECRETION CHAPERONE FLIS"/>
    <property type="match status" value="1"/>
</dbReference>
<evidence type="ECO:0000313" key="7">
    <source>
        <dbReference type="EMBL" id="MCM1988108.1"/>
    </source>
</evidence>